<dbReference type="AlphaFoldDB" id="A0A439DX09"/>
<dbReference type="Proteomes" id="UP000287177">
    <property type="component" value="Unassembled WGS sequence"/>
</dbReference>
<organism evidence="4 5">
    <name type="scientific">Mycolicibacterium elephantis DSM 44368</name>
    <dbReference type="NCBI Taxonomy" id="1335622"/>
    <lineage>
        <taxon>Bacteria</taxon>
        <taxon>Bacillati</taxon>
        <taxon>Actinomycetota</taxon>
        <taxon>Actinomycetes</taxon>
        <taxon>Mycobacteriales</taxon>
        <taxon>Mycobacteriaceae</taxon>
        <taxon>Mycolicibacterium</taxon>
    </lineage>
</organism>
<evidence type="ECO:0000256" key="2">
    <source>
        <dbReference type="ARBA" id="ARBA00023125"/>
    </source>
</evidence>
<gene>
    <name evidence="4" type="ORF">MELE44368_14340</name>
</gene>
<accession>A0A439DX09</accession>
<dbReference type="InterPro" id="IPR036388">
    <property type="entry name" value="WH-like_DNA-bd_sf"/>
</dbReference>
<evidence type="ECO:0000256" key="1">
    <source>
        <dbReference type="ARBA" id="ARBA00022747"/>
    </source>
</evidence>
<dbReference type="SUPFAM" id="SSF116734">
    <property type="entry name" value="DNA methylase specificity domain"/>
    <property type="match status" value="1"/>
</dbReference>
<dbReference type="InterPro" id="IPR052916">
    <property type="entry name" value="Type-I_RE_MTase_Subunit"/>
</dbReference>
<dbReference type="PANTHER" id="PTHR42998:SF1">
    <property type="entry name" value="TYPE I RESTRICTION ENZYME HINDI METHYLASE SUBUNIT"/>
    <property type="match status" value="1"/>
</dbReference>
<dbReference type="Pfam" id="PF02384">
    <property type="entry name" value="N6_Mtase"/>
    <property type="match status" value="1"/>
</dbReference>
<protein>
    <recommendedName>
        <fullName evidence="3">DNA methylase adenine-specific domain-containing protein</fullName>
    </recommendedName>
</protein>
<dbReference type="InterPro" id="IPR003356">
    <property type="entry name" value="DNA_methylase_A-5"/>
</dbReference>
<name>A0A439DX09_9MYCO</name>
<keyword evidence="5" id="KW-1185">Reference proteome</keyword>
<proteinExistence type="predicted"/>
<keyword evidence="1" id="KW-0680">Restriction system</keyword>
<dbReference type="SUPFAM" id="SSF53335">
    <property type="entry name" value="S-adenosyl-L-methionine-dependent methyltransferases"/>
    <property type="match status" value="1"/>
</dbReference>
<dbReference type="PANTHER" id="PTHR42998">
    <property type="entry name" value="TYPE I RESTRICTION ENZYME HINDVIIP M PROTEIN-RELATED"/>
    <property type="match status" value="1"/>
</dbReference>
<dbReference type="Gene3D" id="3.40.50.150">
    <property type="entry name" value="Vaccinia Virus protein VP39"/>
    <property type="match status" value="1"/>
</dbReference>
<dbReference type="InterPro" id="IPR029063">
    <property type="entry name" value="SAM-dependent_MTases_sf"/>
</dbReference>
<evidence type="ECO:0000313" key="4">
    <source>
        <dbReference type="EMBL" id="RWA21870.1"/>
    </source>
</evidence>
<dbReference type="GO" id="GO:0003677">
    <property type="term" value="F:DNA binding"/>
    <property type="evidence" value="ECO:0007669"/>
    <property type="project" value="UniProtKB-KW"/>
</dbReference>
<dbReference type="GO" id="GO:0008170">
    <property type="term" value="F:N-methyltransferase activity"/>
    <property type="evidence" value="ECO:0007669"/>
    <property type="project" value="InterPro"/>
</dbReference>
<dbReference type="InterPro" id="IPR044946">
    <property type="entry name" value="Restrct_endonuc_typeI_TRD_sf"/>
</dbReference>
<evidence type="ECO:0000259" key="3">
    <source>
        <dbReference type="Pfam" id="PF02384"/>
    </source>
</evidence>
<dbReference type="Gene3D" id="1.10.10.10">
    <property type="entry name" value="Winged helix-like DNA-binding domain superfamily/Winged helix DNA-binding domain"/>
    <property type="match status" value="1"/>
</dbReference>
<dbReference type="Gene3D" id="3.90.220.20">
    <property type="entry name" value="DNA methylase specificity domains"/>
    <property type="match status" value="2"/>
</dbReference>
<dbReference type="EMBL" id="ATDN01000007">
    <property type="protein sequence ID" value="RWA21870.1"/>
    <property type="molecule type" value="Genomic_DNA"/>
</dbReference>
<dbReference type="PRINTS" id="PR00507">
    <property type="entry name" value="N12N6MTFRASE"/>
</dbReference>
<sequence length="678" mass="73794">MECVMGTPTTRMTVSDIAELAGVQRATVSNWQRRHEEFPKPLPDSAPGRPQFDATAVRAWLTNRYPEKVASTSRTADLMRNWRYTVNHVQCDDATDPITLLIAAVEGEHITYWEGNDERYPVGISVRDLDTTIFATRSQADAIRHFLEVELNGVERAELIEVAAQEFDDLGRWRRNPDAIAAEQNLHNLLAGLVHEESKTVLDFACGTGALLAATTKHVPKANLHGMEPDLIASFIADARTVADIEEVDILEVDALAGRTFDAVVSIPPFGRRVDTIKNERMHRLPFGPVRGSADAAWPQLAVQALTPEGEAFLVLPHSVSIDDRVDHVRRELIRQGVLAAVVTLPANAHPSSKVLSDLWVLTRRRERGAAVLMVDYSLVDPADATAFVTLRRELSDWLDGGPSPTSDDGEFHFYMVDASYVDVVPIELLGPTVILDPQYWCARAGTPTSADELISVVYEKTAALADSSVAIIGAEAPDPNLSPDRLPMITVRDARDRELLEIVRRTAASKELPTLKVADAEAMRRGDYAETDASERDHGGQLPASAVREGDVLVWASSDRQIRAVKSTTGGVVPSSMITVLRCGPELDPDYVALAIAAGVNAVHATGSTIPTLRSLDLTLPLVSTHRQREIADLVRTARELAQAARRIVNAADAFEQALADAVGSGAVAIDMDTGDQ</sequence>
<dbReference type="CDD" id="cd02440">
    <property type="entry name" value="AdoMet_MTases"/>
    <property type="match status" value="1"/>
</dbReference>
<keyword evidence="2" id="KW-0238">DNA-binding</keyword>
<feature type="domain" description="DNA methylase adenine-specific" evidence="3">
    <location>
        <begin position="185"/>
        <end position="378"/>
    </location>
</feature>
<dbReference type="GO" id="GO:0009307">
    <property type="term" value="P:DNA restriction-modification system"/>
    <property type="evidence" value="ECO:0007669"/>
    <property type="project" value="UniProtKB-KW"/>
</dbReference>
<comment type="caution">
    <text evidence="4">The sequence shown here is derived from an EMBL/GenBank/DDBJ whole genome shotgun (WGS) entry which is preliminary data.</text>
</comment>
<evidence type="ECO:0000313" key="5">
    <source>
        <dbReference type="Proteomes" id="UP000287177"/>
    </source>
</evidence>
<reference evidence="4 5" key="1">
    <citation type="submission" date="2013-06" db="EMBL/GenBank/DDBJ databases">
        <title>The draft sequence of the Mycobacterium elephantis genome.</title>
        <authorList>
            <person name="Pettersson F.B."/>
            <person name="Das S."/>
            <person name="Dasgupta S."/>
            <person name="Bhattacharya A."/>
            <person name="Kirsebom L.A."/>
        </authorList>
    </citation>
    <scope>NUCLEOTIDE SEQUENCE [LARGE SCALE GENOMIC DNA]</scope>
    <source>
        <strain evidence="4 5">DSM 44368</strain>
    </source>
</reference>